<dbReference type="Pfam" id="PF23023">
    <property type="entry name" value="Anti-Pycsar_Apyc1"/>
    <property type="match status" value="1"/>
</dbReference>
<dbReference type="Gene3D" id="3.60.15.10">
    <property type="entry name" value="Ribonuclease Z/Hydroxyacylglutathione hydrolase-like"/>
    <property type="match status" value="1"/>
</dbReference>
<gene>
    <name evidence="1" type="ORF">S03H2_68153</name>
</gene>
<accession>X1JRW0</accession>
<name>X1JRW0_9ZZZZ</name>
<evidence type="ECO:0000313" key="1">
    <source>
        <dbReference type="EMBL" id="GAH80999.1"/>
    </source>
</evidence>
<dbReference type="EMBL" id="BARU01044758">
    <property type="protein sequence ID" value="GAH80999.1"/>
    <property type="molecule type" value="Genomic_DNA"/>
</dbReference>
<feature type="non-terminal residue" evidence="1">
    <location>
        <position position="120"/>
    </location>
</feature>
<comment type="caution">
    <text evidence="1">The sequence shown here is derived from an EMBL/GenBank/DDBJ whole genome shotgun (WGS) entry which is preliminary data.</text>
</comment>
<dbReference type="AlphaFoldDB" id="X1JRW0"/>
<dbReference type="SUPFAM" id="SSF56281">
    <property type="entry name" value="Metallo-hydrolase/oxidoreductase"/>
    <property type="match status" value="1"/>
</dbReference>
<reference evidence="1" key="1">
    <citation type="journal article" date="2014" name="Front. Microbiol.">
        <title>High frequency of phylogenetically diverse reductive dehalogenase-homologous genes in deep subseafloor sedimentary metagenomes.</title>
        <authorList>
            <person name="Kawai M."/>
            <person name="Futagami T."/>
            <person name="Toyoda A."/>
            <person name="Takaki Y."/>
            <person name="Nishi S."/>
            <person name="Hori S."/>
            <person name="Arai W."/>
            <person name="Tsubouchi T."/>
            <person name="Morono Y."/>
            <person name="Uchiyama I."/>
            <person name="Ito T."/>
            <person name="Fujiyama A."/>
            <person name="Inagaki F."/>
            <person name="Takami H."/>
        </authorList>
    </citation>
    <scope>NUCLEOTIDE SEQUENCE</scope>
    <source>
        <strain evidence="1">Expedition CK06-06</strain>
    </source>
</reference>
<sequence length="120" mass="13366">MKIQVLGAHNCESQNTKPTSLLIDDVLMIDAGALTSSLSFEAQLKIKAILLTHQHYDHIRDIPAIGMNARFHETTVNVYSTQAVYDALATHLLNGTIYPHFLEKPEGNPIIKFTVIEPNK</sequence>
<protein>
    <submittedName>
        <fullName evidence="1">Uncharacterized protein</fullName>
    </submittedName>
</protein>
<proteinExistence type="predicted"/>
<organism evidence="1">
    <name type="scientific">marine sediment metagenome</name>
    <dbReference type="NCBI Taxonomy" id="412755"/>
    <lineage>
        <taxon>unclassified sequences</taxon>
        <taxon>metagenomes</taxon>
        <taxon>ecological metagenomes</taxon>
    </lineage>
</organism>
<dbReference type="InterPro" id="IPR036866">
    <property type="entry name" value="RibonucZ/Hydroxyglut_hydro"/>
</dbReference>